<reference evidence="1 2" key="1">
    <citation type="submission" date="2017-12" db="EMBL/GenBank/DDBJ databases">
        <authorList>
            <person name="Pombert J.-F."/>
            <person name="Haag K.L."/>
            <person name="Ebert D."/>
        </authorList>
    </citation>
    <scope>NUCLEOTIDE SEQUENCE [LARGE SCALE GENOMIC DNA]</scope>
    <source>
        <strain evidence="1">FI-OER-3-3</strain>
    </source>
</reference>
<sequence>MHSIETDEIEFFGFIPSCFIKELKENIIQTLNENNADEETLKLFEKNFYIFENFVLRNVFRFPVSFKFERKITDLRIEENVQKKINEYLMLVKEETNIIREKQILQNKLDIQKYKYNEYLQINKIEKEMDNLLDSSIKMVNYVQSVSEMRDTFLKSNCGKNNTDLYKMMEHKEIRNNVYKNELKELLEKANIEDFQRFIKNL</sequence>
<protein>
    <submittedName>
        <fullName evidence="1">Uncharacterized protein</fullName>
    </submittedName>
</protein>
<proteinExistence type="predicted"/>
<accession>A0A4Q9L1Z5</accession>
<organism evidence="1 2">
    <name type="scientific">Hamiltosporidium tvaerminnensis</name>
    <dbReference type="NCBI Taxonomy" id="1176355"/>
    <lineage>
        <taxon>Eukaryota</taxon>
        <taxon>Fungi</taxon>
        <taxon>Fungi incertae sedis</taxon>
        <taxon>Microsporidia</taxon>
        <taxon>Dubosqiidae</taxon>
        <taxon>Hamiltosporidium</taxon>
    </lineage>
</organism>
<evidence type="ECO:0000313" key="2">
    <source>
        <dbReference type="Proteomes" id="UP000292362"/>
    </source>
</evidence>
<name>A0A4Q9L1Z5_9MICR</name>
<dbReference type="Proteomes" id="UP000292362">
    <property type="component" value="Unassembled WGS sequence"/>
</dbReference>
<gene>
    <name evidence="1" type="ORF">CWI37_0711p0050</name>
</gene>
<evidence type="ECO:0000313" key="1">
    <source>
        <dbReference type="EMBL" id="TBU01433.1"/>
    </source>
</evidence>
<dbReference type="EMBL" id="PITJ01000711">
    <property type="protein sequence ID" value="TBU01433.1"/>
    <property type="molecule type" value="Genomic_DNA"/>
</dbReference>
<dbReference type="VEuPathDB" id="MicrosporidiaDB:CWI37_0711p0050"/>
<dbReference type="AlphaFoldDB" id="A0A4Q9L1Z5"/>
<comment type="caution">
    <text evidence="1">The sequence shown here is derived from an EMBL/GenBank/DDBJ whole genome shotgun (WGS) entry which is preliminary data.</text>
</comment>